<sequence>MDLRNNSEFMKNLDNDVEALSKSLYLENPDLWLDFLEKSSDKDFDEMALFFAAKHDFISIIRYSVEVNKFNLDSISKNKSFSSIRNHLIDVANTEGSSHVLRYLAGKEDLNDLKETSKDSDIEFEIKEILSENYVGPIYNCPHCNLNIFESGYNILISSKCTYSVSHRKLIRSSPNQLDIVVCSNCKNEISDITPSKLEDIINIENCKNCNIHLPTSGILKEVNVKFNKDNDTFEDDKSTYCCKSCRKPLEDIQLQHFNLI</sequence>
<evidence type="ECO:0000313" key="2">
    <source>
        <dbReference type="Proteomes" id="UP000049127"/>
    </source>
</evidence>
<accession>A0A0C7Q4Z0</accession>
<evidence type="ECO:0000313" key="1">
    <source>
        <dbReference type="EMBL" id="CEQ05311.1"/>
    </source>
</evidence>
<reference evidence="1 2" key="1">
    <citation type="submission" date="2015-01" db="EMBL/GenBank/DDBJ databases">
        <authorList>
            <person name="Aslett A.Martin."/>
            <person name="De Silva Nishadi"/>
        </authorList>
    </citation>
    <scope>NUCLEOTIDE SEQUENCE [LARGE SCALE GENOMIC DNA]</scope>
    <source>
        <strain evidence="1 2">R28058</strain>
    </source>
</reference>
<organism evidence="1 2">
    <name type="scientific">Paraclostridium sordellii</name>
    <name type="common">Clostridium sordellii</name>
    <dbReference type="NCBI Taxonomy" id="1505"/>
    <lineage>
        <taxon>Bacteria</taxon>
        <taxon>Bacillati</taxon>
        <taxon>Bacillota</taxon>
        <taxon>Clostridia</taxon>
        <taxon>Peptostreptococcales</taxon>
        <taxon>Peptostreptococcaceae</taxon>
        <taxon>Paraclostridium</taxon>
    </lineage>
</organism>
<dbReference type="Proteomes" id="UP000049127">
    <property type="component" value="Unassembled WGS sequence"/>
</dbReference>
<dbReference type="OrthoDB" id="1757931at2"/>
<dbReference type="RefSeq" id="WP_055337993.1">
    <property type="nucleotide sequence ID" value="NZ_CDNF01000033.1"/>
</dbReference>
<protein>
    <submittedName>
        <fullName evidence="1">Uncharacterized protein</fullName>
    </submittedName>
</protein>
<gene>
    <name evidence="1" type="ORF">R28058_30281</name>
</gene>
<proteinExistence type="predicted"/>
<name>A0A0C7Q4Z0_PARSO</name>
<dbReference type="EMBL" id="CEKZ01000024">
    <property type="protein sequence ID" value="CEQ05311.1"/>
    <property type="molecule type" value="Genomic_DNA"/>
</dbReference>
<dbReference type="AlphaFoldDB" id="A0A0C7Q4Z0"/>